<dbReference type="Gene3D" id="3.30.565.10">
    <property type="entry name" value="Histidine kinase-like ATPase, C-terminal domain"/>
    <property type="match status" value="1"/>
</dbReference>
<sequence>MSTICLKTNQSRLIANLRHAFNPSSMLGELLQNARRAQASHIHVTVEGDALIVSDDGIGIENLQTLIFIAESGWDDELQARENAFGLGILSTLYFARHLSVHSRDRAFHAATETIIRGDGIEVYSESPRIGTEIRLDGVKLAQAGEDLPTWIKQELQRLCQAFPVPVWFNGEEVPRTLANPNLRWRETSMGKVRINLAGRHTQWRCFLQGLPIGPVPGSNEHQVVLLPDNTLAKLPDRQHLLNEAEEHPRIQAAVNEAYRATLVERKQSLTASEFIEHYAQECLDSSNADLLNDVPFVPRGWFRDWSFDPAGFRDYWRHYMPNGILAREAVEQLGVWQIEDDEGDAPTAEVYLEAAGALLFEEPGLDDGHWLKRLIKIINPAQVQVSMGTGLHRDSDPSLADYQVELELVETLHVRLEGEPEYAVPAVRKGCTLYLTAAADGVTRLVSDYIFDDRYDENREDEDARYIATFIAVGCSSSPDLVVKALLPDALRHAAQLKLAGATVCLTFDGEGKLESVR</sequence>
<evidence type="ECO:0000313" key="2">
    <source>
        <dbReference type="EMBL" id="VFR57146.1"/>
    </source>
</evidence>
<protein>
    <recommendedName>
        <fullName evidence="7">ATP-binding protein</fullName>
    </recommendedName>
</protein>
<evidence type="ECO:0008006" key="7">
    <source>
        <dbReference type="Google" id="ProtNLM"/>
    </source>
</evidence>
<dbReference type="EMBL" id="CAADID010000023">
    <property type="protein sequence ID" value="VFR73736.1"/>
    <property type="molecule type" value="Genomic_DNA"/>
</dbReference>
<dbReference type="EMBL" id="CAADII010000073">
    <property type="protein sequence ID" value="VFR57146.1"/>
    <property type="molecule type" value="Genomic_DNA"/>
</dbReference>
<dbReference type="InterPro" id="IPR036890">
    <property type="entry name" value="HATPase_C_sf"/>
</dbReference>
<dbReference type="SUPFAM" id="SSF55874">
    <property type="entry name" value="ATPase domain of HSP90 chaperone/DNA topoisomerase II/histidine kinase"/>
    <property type="match status" value="1"/>
</dbReference>
<name>A0A484XH90_9ZZZZ</name>
<evidence type="ECO:0000313" key="1">
    <source>
        <dbReference type="EMBL" id="VFR42639.1"/>
    </source>
</evidence>
<gene>
    <name evidence="1" type="ORF">ANT2_4359</name>
    <name evidence="4" type="ORF">ANT3_4363</name>
    <name evidence="2" type="ORF">BRI6_4707</name>
    <name evidence="3" type="ORF">BRI9_4709</name>
    <name evidence="5" type="ORF">IVO3_4706</name>
    <name evidence="6" type="ORF">RAN7_4697</name>
</gene>
<evidence type="ECO:0000313" key="5">
    <source>
        <dbReference type="EMBL" id="VFR82105.1"/>
    </source>
</evidence>
<evidence type="ECO:0000313" key="6">
    <source>
        <dbReference type="EMBL" id="VFS22842.1"/>
    </source>
</evidence>
<dbReference type="EMBL" id="CAADIG010000014">
    <property type="protein sequence ID" value="VFR42639.1"/>
    <property type="molecule type" value="Genomic_DNA"/>
</dbReference>
<dbReference type="EMBL" id="CAADIZ010000018">
    <property type="protein sequence ID" value="VFS22842.1"/>
    <property type="molecule type" value="Genomic_DNA"/>
</dbReference>
<dbReference type="EMBL" id="CAADIP010000006">
    <property type="protein sequence ID" value="VFR82105.1"/>
    <property type="molecule type" value="Genomic_DNA"/>
</dbReference>
<reference evidence="6" key="1">
    <citation type="submission" date="2019-03" db="EMBL/GenBank/DDBJ databases">
        <authorList>
            <person name="Danneels B."/>
        </authorList>
    </citation>
    <scope>NUCLEOTIDE SEQUENCE</scope>
</reference>
<evidence type="ECO:0000313" key="4">
    <source>
        <dbReference type="EMBL" id="VFR73736.1"/>
    </source>
</evidence>
<evidence type="ECO:0000313" key="3">
    <source>
        <dbReference type="EMBL" id="VFR60550.1"/>
    </source>
</evidence>
<accession>A0A484XH90</accession>
<dbReference type="EMBL" id="CAADIK010000002">
    <property type="protein sequence ID" value="VFR60550.1"/>
    <property type="molecule type" value="Genomic_DNA"/>
</dbReference>
<dbReference type="AlphaFoldDB" id="A0A484XH90"/>
<proteinExistence type="predicted"/>
<organism evidence="6">
    <name type="scientific">plant metagenome</name>
    <dbReference type="NCBI Taxonomy" id="1297885"/>
    <lineage>
        <taxon>unclassified sequences</taxon>
        <taxon>metagenomes</taxon>
        <taxon>organismal metagenomes</taxon>
    </lineage>
</organism>